<dbReference type="InterPro" id="IPR023614">
    <property type="entry name" value="Porin_dom_sf"/>
</dbReference>
<sequence length="333" mass="37330">MHAIRWWGFILLSALALQAHAAEPRWDGLTSDWLEGFHLGGYSSVQANLHPGGRAEASLEELSLLISWSGDSRWKFFSEIEIEQPVRWESGKGLTDQDSVLDVERLYFDYNINETFNLRAGRYLTPVGRWNLIHAAPLVWTTTRPLATRELFPVALNGLMLFGAVPFETRVLEYTVFAEALKDQQVDRDELEYRNTAGGRLNLTGRTEFGLSALEFNESTAGNQRYRLMGVDFLSRYAGWEISGELFQRWLTSGGDGGSGGYLQAVAPIAPRWFAVGRLENYKRAGDGSSDRWLIGAAWKVAPSRIVKVEYVGGDEERPDSPKGLLASFAILF</sequence>
<keyword evidence="1" id="KW-0732">Signal</keyword>
<dbReference type="SUPFAM" id="SSF56935">
    <property type="entry name" value="Porins"/>
    <property type="match status" value="1"/>
</dbReference>
<protein>
    <recommendedName>
        <fullName evidence="4">Porin</fullName>
    </recommendedName>
</protein>
<dbReference type="Proteomes" id="UP000275137">
    <property type="component" value="Unassembled WGS sequence"/>
</dbReference>
<proteinExistence type="predicted"/>
<keyword evidence="3" id="KW-1185">Reference proteome</keyword>
<evidence type="ECO:0000313" key="3">
    <source>
        <dbReference type="Proteomes" id="UP000275137"/>
    </source>
</evidence>
<name>A0A3N0V6E5_9PROT</name>
<accession>A0A3N0V6E5</accession>
<reference evidence="2 3" key="1">
    <citation type="submission" date="2018-10" db="EMBL/GenBank/DDBJ databases">
        <authorList>
            <person name="Chen W.-M."/>
        </authorList>
    </citation>
    <scope>NUCLEOTIDE SEQUENCE [LARGE SCALE GENOMIC DNA]</scope>
    <source>
        <strain evidence="2 3">H-5</strain>
    </source>
</reference>
<dbReference type="Gene3D" id="2.40.160.10">
    <property type="entry name" value="Porin"/>
    <property type="match status" value="1"/>
</dbReference>
<dbReference type="AlphaFoldDB" id="A0A3N0V6E5"/>
<feature type="signal peptide" evidence="1">
    <location>
        <begin position="1"/>
        <end position="21"/>
    </location>
</feature>
<evidence type="ECO:0000256" key="1">
    <source>
        <dbReference type="SAM" id="SignalP"/>
    </source>
</evidence>
<comment type="caution">
    <text evidence="2">The sequence shown here is derived from an EMBL/GenBank/DDBJ whole genome shotgun (WGS) entry which is preliminary data.</text>
</comment>
<gene>
    <name evidence="2" type="ORF">ED236_02175</name>
</gene>
<organism evidence="2 3">
    <name type="scientific">Pseudomethylobacillus aquaticus</name>
    <dbReference type="NCBI Taxonomy" id="2676064"/>
    <lineage>
        <taxon>Bacteria</taxon>
        <taxon>Pseudomonadati</taxon>
        <taxon>Pseudomonadota</taxon>
        <taxon>Betaproteobacteria</taxon>
        <taxon>Nitrosomonadales</taxon>
        <taxon>Methylophilaceae</taxon>
        <taxon>Pseudomethylobacillus</taxon>
    </lineage>
</organism>
<dbReference type="RefSeq" id="WP_123236284.1">
    <property type="nucleotide sequence ID" value="NZ_RJVP01000001.1"/>
</dbReference>
<dbReference type="EMBL" id="RJVP01000001">
    <property type="protein sequence ID" value="ROH88293.1"/>
    <property type="molecule type" value="Genomic_DNA"/>
</dbReference>
<evidence type="ECO:0008006" key="4">
    <source>
        <dbReference type="Google" id="ProtNLM"/>
    </source>
</evidence>
<feature type="chain" id="PRO_5018183536" description="Porin" evidence="1">
    <location>
        <begin position="22"/>
        <end position="333"/>
    </location>
</feature>
<evidence type="ECO:0000313" key="2">
    <source>
        <dbReference type="EMBL" id="ROH88293.1"/>
    </source>
</evidence>